<protein>
    <submittedName>
        <fullName evidence="1">Uncharacterized protein</fullName>
    </submittedName>
</protein>
<gene>
    <name evidence="1" type="ORF">CHRIB12_LOCUS19877</name>
</gene>
<dbReference type="EMBL" id="CAGKOT010000056">
    <property type="protein sequence ID" value="CAB5386801.1"/>
    <property type="molecule type" value="Genomic_DNA"/>
</dbReference>
<name>A0A915ZSV5_9GLOM</name>
<dbReference type="VEuPathDB" id="FungiDB:RhiirFUN_006822"/>
<accession>A0A915ZSV5</accession>
<reference evidence="1" key="1">
    <citation type="submission" date="2020-05" db="EMBL/GenBank/DDBJ databases">
        <authorList>
            <person name="Rincon C."/>
            <person name="Sanders R I."/>
            <person name="Robbins C."/>
            <person name="Chaturvedi A."/>
        </authorList>
    </citation>
    <scope>NUCLEOTIDE SEQUENCE</scope>
    <source>
        <strain evidence="1">CHB12</strain>
    </source>
</reference>
<evidence type="ECO:0000313" key="1">
    <source>
        <dbReference type="EMBL" id="CAB5386801.1"/>
    </source>
</evidence>
<sequence>MKYLQLRGETNLGEKVDLLVPDEDGENMNIEENKEDEKGEDKLIWKRAWISFYSSSSRFKNVHARKVSAKFKGSSVIIGYGTFKLRRLRYISISGGYSLKNA</sequence>
<dbReference type="Proteomes" id="UP000684084">
    <property type="component" value="Unassembled WGS sequence"/>
</dbReference>
<comment type="caution">
    <text evidence="1">The sequence shown here is derived from an EMBL/GenBank/DDBJ whole genome shotgun (WGS) entry which is preliminary data.</text>
</comment>
<evidence type="ECO:0000313" key="2">
    <source>
        <dbReference type="Proteomes" id="UP000684084"/>
    </source>
</evidence>
<proteinExistence type="predicted"/>
<dbReference type="AlphaFoldDB" id="A0A915ZSV5"/>
<dbReference type="OrthoDB" id="10444322at2759"/>
<organism evidence="1 2">
    <name type="scientific">Rhizophagus irregularis</name>
    <dbReference type="NCBI Taxonomy" id="588596"/>
    <lineage>
        <taxon>Eukaryota</taxon>
        <taxon>Fungi</taxon>
        <taxon>Fungi incertae sedis</taxon>
        <taxon>Mucoromycota</taxon>
        <taxon>Glomeromycotina</taxon>
        <taxon>Glomeromycetes</taxon>
        <taxon>Glomerales</taxon>
        <taxon>Glomeraceae</taxon>
        <taxon>Rhizophagus</taxon>
    </lineage>
</organism>